<dbReference type="Proteomes" id="UP000051124">
    <property type="component" value="Unassembled WGS sequence"/>
</dbReference>
<protein>
    <recommendedName>
        <fullName evidence="1">non-specific serine/threonine protein kinase</fullName>
        <ecNumber evidence="1">2.7.11.1</ecNumber>
    </recommendedName>
</protein>
<dbReference type="PROSITE" id="PS50011">
    <property type="entry name" value="PROTEIN_KINASE_DOM"/>
    <property type="match status" value="1"/>
</dbReference>
<keyword evidence="3" id="KW-0808">Transferase</keyword>
<organism evidence="9 10">
    <name type="scientific">candidate division TA06 bacterium DG_26</name>
    <dbReference type="NCBI Taxonomy" id="1703771"/>
    <lineage>
        <taxon>Bacteria</taxon>
        <taxon>Bacteria division TA06</taxon>
    </lineage>
</organism>
<dbReference type="SMART" id="SM00220">
    <property type="entry name" value="S_TKc"/>
    <property type="match status" value="1"/>
</dbReference>
<dbReference type="InterPro" id="IPR008271">
    <property type="entry name" value="Ser/Thr_kinase_AS"/>
</dbReference>
<dbReference type="SUPFAM" id="SSF56112">
    <property type="entry name" value="Protein kinase-like (PK-like)"/>
    <property type="match status" value="1"/>
</dbReference>
<evidence type="ECO:0000256" key="1">
    <source>
        <dbReference type="ARBA" id="ARBA00012513"/>
    </source>
</evidence>
<dbReference type="AlphaFoldDB" id="A0A0S7WHY5"/>
<evidence type="ECO:0000256" key="6">
    <source>
        <dbReference type="ARBA" id="ARBA00022840"/>
    </source>
</evidence>
<keyword evidence="6 7" id="KW-0067">ATP-binding</keyword>
<dbReference type="GO" id="GO:0004674">
    <property type="term" value="F:protein serine/threonine kinase activity"/>
    <property type="evidence" value="ECO:0007669"/>
    <property type="project" value="UniProtKB-KW"/>
</dbReference>
<dbReference type="PANTHER" id="PTHR43289">
    <property type="entry name" value="MITOGEN-ACTIVATED PROTEIN KINASE KINASE KINASE 20-RELATED"/>
    <property type="match status" value="1"/>
</dbReference>
<proteinExistence type="predicted"/>
<evidence type="ECO:0000256" key="5">
    <source>
        <dbReference type="ARBA" id="ARBA00022777"/>
    </source>
</evidence>
<dbReference type="EMBL" id="LIZT01000044">
    <property type="protein sequence ID" value="KPJ49752.1"/>
    <property type="molecule type" value="Genomic_DNA"/>
</dbReference>
<sequence length="258" mass="28698">MVGKTISHYRILEKLGGGGMGVVYKAEDTRLRRTVALKFLPPELTQDSEATQRFVQEAQTASSLDHPNICTIYAIEETDDGQMFISMGFYEGQTVKEKIEKGPLEFEEAVEIAVRTAQGLGKAHSKGIVHRDVKPANIIVTDEGHIKILDFGLAKLAGQARITKPGTTVGTVAYMSPEQVRGEGIDHRSDIWSLGIVLYEMLAGRLPWSGDNYETVLHSIFHEAPPPISRFRTDTPVTLQQVLGKMMEKGVRNRYRNM</sequence>
<reference evidence="9 10" key="1">
    <citation type="journal article" date="2015" name="Microbiome">
        <title>Genomic resolution of linkages in carbon, nitrogen, and sulfur cycling among widespread estuary sediment bacteria.</title>
        <authorList>
            <person name="Baker B.J."/>
            <person name="Lazar C.S."/>
            <person name="Teske A.P."/>
            <person name="Dick G.J."/>
        </authorList>
    </citation>
    <scope>NUCLEOTIDE SEQUENCE [LARGE SCALE GENOMIC DNA]</scope>
    <source>
        <strain evidence="9">DG_26</strain>
    </source>
</reference>
<dbReference type="InterPro" id="IPR000719">
    <property type="entry name" value="Prot_kinase_dom"/>
</dbReference>
<accession>A0A0S7WHY5</accession>
<dbReference type="Gene3D" id="1.10.510.10">
    <property type="entry name" value="Transferase(Phosphotransferase) domain 1"/>
    <property type="match status" value="1"/>
</dbReference>
<keyword evidence="4 7" id="KW-0547">Nucleotide-binding</keyword>
<feature type="domain" description="Protein kinase" evidence="8">
    <location>
        <begin position="9"/>
        <end position="258"/>
    </location>
</feature>
<dbReference type="Gene3D" id="3.30.200.20">
    <property type="entry name" value="Phosphorylase Kinase, domain 1"/>
    <property type="match status" value="1"/>
</dbReference>
<evidence type="ECO:0000256" key="7">
    <source>
        <dbReference type="PROSITE-ProRule" id="PRU10141"/>
    </source>
</evidence>
<dbReference type="PANTHER" id="PTHR43289:SF6">
    <property type="entry name" value="SERINE_THREONINE-PROTEIN KINASE NEKL-3"/>
    <property type="match status" value="1"/>
</dbReference>
<dbReference type="PROSITE" id="PS00107">
    <property type="entry name" value="PROTEIN_KINASE_ATP"/>
    <property type="match status" value="1"/>
</dbReference>
<evidence type="ECO:0000256" key="4">
    <source>
        <dbReference type="ARBA" id="ARBA00022741"/>
    </source>
</evidence>
<evidence type="ECO:0000259" key="8">
    <source>
        <dbReference type="PROSITE" id="PS50011"/>
    </source>
</evidence>
<dbReference type="CDD" id="cd14014">
    <property type="entry name" value="STKc_PknB_like"/>
    <property type="match status" value="1"/>
</dbReference>
<feature type="binding site" evidence="7">
    <location>
        <position position="38"/>
    </location>
    <ligand>
        <name>ATP</name>
        <dbReference type="ChEBI" id="CHEBI:30616"/>
    </ligand>
</feature>
<feature type="non-terminal residue" evidence="9">
    <location>
        <position position="258"/>
    </location>
</feature>
<evidence type="ECO:0000313" key="10">
    <source>
        <dbReference type="Proteomes" id="UP000051124"/>
    </source>
</evidence>
<dbReference type="EC" id="2.7.11.1" evidence="1"/>
<evidence type="ECO:0000256" key="3">
    <source>
        <dbReference type="ARBA" id="ARBA00022679"/>
    </source>
</evidence>
<gene>
    <name evidence="9" type="ORF">AMJ40_04900</name>
</gene>
<evidence type="ECO:0000256" key="2">
    <source>
        <dbReference type="ARBA" id="ARBA00022527"/>
    </source>
</evidence>
<dbReference type="PATRIC" id="fig|1703771.3.peg.1676"/>
<dbReference type="InterPro" id="IPR011009">
    <property type="entry name" value="Kinase-like_dom_sf"/>
</dbReference>
<dbReference type="InterPro" id="IPR017441">
    <property type="entry name" value="Protein_kinase_ATP_BS"/>
</dbReference>
<dbReference type="PROSITE" id="PS00108">
    <property type="entry name" value="PROTEIN_KINASE_ST"/>
    <property type="match status" value="1"/>
</dbReference>
<dbReference type="GO" id="GO:0005524">
    <property type="term" value="F:ATP binding"/>
    <property type="evidence" value="ECO:0007669"/>
    <property type="project" value="UniProtKB-UniRule"/>
</dbReference>
<dbReference type="PIRSF" id="PIRSF000654">
    <property type="entry name" value="Integrin-linked_kinase"/>
    <property type="match status" value="1"/>
</dbReference>
<evidence type="ECO:0000313" key="9">
    <source>
        <dbReference type="EMBL" id="KPJ49752.1"/>
    </source>
</evidence>
<name>A0A0S7WHY5_UNCT6</name>
<keyword evidence="2" id="KW-0723">Serine/threonine-protein kinase</keyword>
<dbReference type="FunFam" id="1.10.510.10:FF:000021">
    <property type="entry name" value="Serine/threonine protein kinase"/>
    <property type="match status" value="1"/>
</dbReference>
<dbReference type="Pfam" id="PF00069">
    <property type="entry name" value="Pkinase"/>
    <property type="match status" value="1"/>
</dbReference>
<comment type="caution">
    <text evidence="9">The sequence shown here is derived from an EMBL/GenBank/DDBJ whole genome shotgun (WGS) entry which is preliminary data.</text>
</comment>
<keyword evidence="5" id="KW-0418">Kinase</keyword>